<reference evidence="2 3" key="1">
    <citation type="submission" date="2020-06" db="EMBL/GenBank/DDBJ databases">
        <title>Frischella cerana isolated from Apis cerana gut homogenate.</title>
        <authorList>
            <person name="Wolter L.A."/>
            <person name="Suenami S."/>
            <person name="Miyazaki R."/>
        </authorList>
    </citation>
    <scope>NUCLEOTIDE SEQUENCE [LARGE SCALE GENOMIC DNA]</scope>
    <source>
        <strain evidence="2 3">Ac13</strain>
    </source>
</reference>
<sequence length="674" mass="76289">MKKTKKIFNQQKKFIFGFFNDNAGSIIIPFAIMLPTIALCFAFSINTSKTLRDKIAVSEATNEASLAVLALNNKNEGLKANLENKAIAQSYINYYLKNEINANSYDTDSMLDVIYDKEKKEYYISYNRKVDALIKSDSLGKLGSSIDVNNDQKGYGNTRRQEINLNKYDIAFIADFSGSSTCLESDGNCNKYSEIMEGTSSIKPKIRINAAMSAIKKIVDVYSQPEEYSYALIPYDIGVPIANNGKNILGGQSYSCSVPYKLKNPFDTIDFEFWANKNIFFREWKKLKDAGKITNYLNYTYFGVQMGTGFFGIDHSSFIFYYLDYYNYKYYSKIVGPAKNYFNDYQLQTAGYCKKNYQTPGSTAFAKYRYSCGIDQKDYPLSDSNRRKVEKQYAYMVQLYDYMYSDDSGYNNHLSLANNNTIDFDGTINNLFAHNYKPITFTRPIVPATSDFTPFQAMCSSPLYNNGVMFAGQSKLHESELFDSTYWKVPLFKNGPYLVDLTSASEISDILGKASWKPGGGTDTMSGFLTSIPILYKGKGDNKIFIVLSDGKDDSGAEKLTETFLNKKDLCLTTRRVFLNNQVKSTSFHYIKLSPIYAGKSIDSLSEDEAKQEFGPWVNCVKSSYKTSNSGLVTTASGGDDYKKYLHFASDELEVFEITREIIEAETGNFILRK</sequence>
<organism evidence="2 3">
    <name type="scientific">Frischella japonica</name>
    <dbReference type="NCBI Taxonomy" id="2741544"/>
    <lineage>
        <taxon>Bacteria</taxon>
        <taxon>Pseudomonadati</taxon>
        <taxon>Pseudomonadota</taxon>
        <taxon>Gammaproteobacteria</taxon>
        <taxon>Orbales</taxon>
        <taxon>Orbaceae</taxon>
        <taxon>Frischella</taxon>
    </lineage>
</organism>
<accession>A0ABR7QXQ4</accession>
<name>A0ABR7QXQ4_9GAMM</name>
<dbReference type="InterPro" id="IPR036465">
    <property type="entry name" value="vWFA_dom_sf"/>
</dbReference>
<keyword evidence="3" id="KW-1185">Reference proteome</keyword>
<proteinExistence type="predicted"/>
<evidence type="ECO:0000313" key="2">
    <source>
        <dbReference type="EMBL" id="MBC9131001.1"/>
    </source>
</evidence>
<evidence type="ECO:0000256" key="1">
    <source>
        <dbReference type="SAM" id="Phobius"/>
    </source>
</evidence>
<keyword evidence="1" id="KW-1133">Transmembrane helix</keyword>
<protein>
    <submittedName>
        <fullName evidence="2">VWA domain-containing protein</fullName>
    </submittedName>
</protein>
<dbReference type="SUPFAM" id="SSF53300">
    <property type="entry name" value="vWA-like"/>
    <property type="match status" value="1"/>
</dbReference>
<keyword evidence="1" id="KW-0472">Membrane</keyword>
<dbReference type="Proteomes" id="UP000651208">
    <property type="component" value="Unassembled WGS sequence"/>
</dbReference>
<dbReference type="EMBL" id="JABURY010000015">
    <property type="protein sequence ID" value="MBC9131001.1"/>
    <property type="molecule type" value="Genomic_DNA"/>
</dbReference>
<evidence type="ECO:0000313" key="3">
    <source>
        <dbReference type="Proteomes" id="UP000651208"/>
    </source>
</evidence>
<gene>
    <name evidence="2" type="ORF">FcAc13_06710</name>
</gene>
<feature type="transmembrane region" description="Helical" evidence="1">
    <location>
        <begin position="21"/>
        <end position="45"/>
    </location>
</feature>
<comment type="caution">
    <text evidence="2">The sequence shown here is derived from an EMBL/GenBank/DDBJ whole genome shotgun (WGS) entry which is preliminary data.</text>
</comment>
<dbReference type="RefSeq" id="WP_187755438.1">
    <property type="nucleotide sequence ID" value="NZ_JABURY010000015.1"/>
</dbReference>
<keyword evidence="1" id="KW-0812">Transmembrane</keyword>